<feature type="compositionally biased region" description="Polar residues" evidence="2">
    <location>
        <begin position="160"/>
        <end position="170"/>
    </location>
</feature>
<evidence type="ECO:0000256" key="1">
    <source>
        <dbReference type="ARBA" id="ARBA00007943"/>
    </source>
</evidence>
<evidence type="ECO:0000256" key="2">
    <source>
        <dbReference type="SAM" id="MobiDB-lite"/>
    </source>
</evidence>
<feature type="domain" description="Zinc knuckle" evidence="3">
    <location>
        <begin position="114"/>
        <end position="153"/>
    </location>
</feature>
<protein>
    <submittedName>
        <fullName evidence="5">Protein FAM90A27P-like</fullName>
    </submittedName>
</protein>
<dbReference type="InterPro" id="IPR041670">
    <property type="entry name" value="Znf-CCHC_6"/>
</dbReference>
<feature type="region of interest" description="Disordered" evidence="2">
    <location>
        <begin position="142"/>
        <end position="249"/>
    </location>
</feature>
<feature type="compositionally biased region" description="Basic and acidic residues" evidence="2">
    <location>
        <begin position="51"/>
        <end position="74"/>
    </location>
</feature>
<reference evidence="5" key="1">
    <citation type="submission" date="2025-08" db="UniProtKB">
        <authorList>
            <consortium name="RefSeq"/>
        </authorList>
    </citation>
    <scope>IDENTIFICATION</scope>
</reference>
<dbReference type="PANTHER" id="PTHR16035">
    <property type="entry name" value="PROTEIN FAM90A1"/>
    <property type="match status" value="1"/>
</dbReference>
<feature type="compositionally biased region" description="Basic and acidic residues" evidence="2">
    <location>
        <begin position="172"/>
        <end position="186"/>
    </location>
</feature>
<feature type="region of interest" description="Disordered" evidence="2">
    <location>
        <begin position="36"/>
        <end position="115"/>
    </location>
</feature>
<keyword evidence="4" id="KW-1185">Reference proteome</keyword>
<name>A0ABM3SKN5_BALAC</name>
<dbReference type="RefSeq" id="XP_057390410.1">
    <property type="nucleotide sequence ID" value="XM_057534427.1"/>
</dbReference>
<proteinExistence type="inferred from homology"/>
<dbReference type="InterPro" id="IPR039213">
    <property type="entry name" value="FAM90"/>
</dbReference>
<evidence type="ECO:0000313" key="5">
    <source>
        <dbReference type="RefSeq" id="XP_057390410.1"/>
    </source>
</evidence>
<evidence type="ECO:0000313" key="4">
    <source>
        <dbReference type="Proteomes" id="UP001652580"/>
    </source>
</evidence>
<accession>A0ABM3SKN5</accession>
<comment type="similarity">
    <text evidence="1">Belongs to the FAM90 family.</text>
</comment>
<organism evidence="4 5">
    <name type="scientific">Balaenoptera acutorostrata</name>
    <name type="common">Common minke whale</name>
    <name type="synonym">Balaena rostrata</name>
    <dbReference type="NCBI Taxonomy" id="9767"/>
    <lineage>
        <taxon>Eukaryota</taxon>
        <taxon>Metazoa</taxon>
        <taxon>Chordata</taxon>
        <taxon>Craniata</taxon>
        <taxon>Vertebrata</taxon>
        <taxon>Euteleostomi</taxon>
        <taxon>Mammalia</taxon>
        <taxon>Eutheria</taxon>
        <taxon>Laurasiatheria</taxon>
        <taxon>Artiodactyla</taxon>
        <taxon>Whippomorpha</taxon>
        <taxon>Cetacea</taxon>
        <taxon>Mysticeti</taxon>
        <taxon>Balaenopteridae</taxon>
        <taxon>Balaenoptera</taxon>
    </lineage>
</organism>
<sequence length="249" mass="28161">MTEKWVVDAAVEVLLRFPLLPGEDPSARCVPIKKCRPSVVQPHRASQRPGVQEERKLNSQFPRKNDQKPKDMRQIKGHNIHNPPQRPPTAQNVKPLQREPVGQKTPFSGEKGTKVKCRNCGAFGHLAISKWCPMKSWGGALAPQPSGSNKKENLKPKNPQDLQTPGSVNTAAREKEPELRQEERQRNPLPQTCPGRRQEKRKRPWKESVESCAFVRHPTQPMPVQTSRRRSVLGPVLTGQPPVKNPNRR</sequence>
<dbReference type="Proteomes" id="UP001652580">
    <property type="component" value="Chromosome 19"/>
</dbReference>
<evidence type="ECO:0000259" key="3">
    <source>
        <dbReference type="Pfam" id="PF15288"/>
    </source>
</evidence>
<dbReference type="PANTHER" id="PTHR16035:SF16">
    <property type="entry name" value="PROTEIN FAM90A1-RELATED"/>
    <property type="match status" value="1"/>
</dbReference>
<dbReference type="Pfam" id="PF15288">
    <property type="entry name" value="zf-CCHC_6"/>
    <property type="match status" value="1"/>
</dbReference>
<gene>
    <name evidence="5" type="primary">LOC130705730</name>
</gene>
<dbReference type="GeneID" id="130705730"/>